<evidence type="ECO:0000256" key="2">
    <source>
        <dbReference type="ARBA" id="ARBA00022679"/>
    </source>
</evidence>
<dbReference type="STRING" id="1892869.ACGLYG10_2001"/>
<dbReference type="Proteomes" id="UP000184291">
    <property type="component" value="Unassembled WGS sequence"/>
</dbReference>
<gene>
    <name evidence="3" type="ORF">ACGLYG10_2001</name>
</gene>
<dbReference type="InterPro" id="IPR007213">
    <property type="entry name" value="Ppm1/Ppm2/Tcmp"/>
</dbReference>
<dbReference type="InterPro" id="IPR029063">
    <property type="entry name" value="SAM-dependent_MTases_sf"/>
</dbReference>
<dbReference type="Gene3D" id="3.40.50.150">
    <property type="entry name" value="Vaccinia Virus protein VP39"/>
    <property type="match status" value="1"/>
</dbReference>
<dbReference type="PANTHER" id="PTHR43619:SF2">
    <property type="entry name" value="S-ADENOSYL-L-METHIONINE-DEPENDENT METHYLTRANSFERASES SUPERFAMILY PROTEIN"/>
    <property type="match status" value="1"/>
</dbReference>
<evidence type="ECO:0000256" key="1">
    <source>
        <dbReference type="ARBA" id="ARBA00022603"/>
    </source>
</evidence>
<accession>A0A1M4S0J9</accession>
<proteinExistence type="predicted"/>
<keyword evidence="1 3" id="KW-0489">Methyltransferase</keyword>
<evidence type="ECO:0000313" key="4">
    <source>
        <dbReference type="Proteomes" id="UP000184291"/>
    </source>
</evidence>
<keyword evidence="4" id="KW-1185">Reference proteome</keyword>
<sequence length="226" mass="24823">MPELAAADLGDVPAAIYALRHRAAVKEVRRYLRDHPGAAVVDLGCGMDRLVDDLDDPAARVYCLDLPEVVSLRREWLPPHPRERELSASLTDTDWMADIDADAGMVAVASGVVYFFAEEDVRRLVDELAHSFPGGGIVYDAESPDLVAASEQAVRDAGVADAPMPYRVEDPLAPLRWSRAVGTVRADYGLLSYLPEDADLPAPVMQALEDLREHRSLYEVVADFVR</sequence>
<dbReference type="PANTHER" id="PTHR43619">
    <property type="entry name" value="S-ADENOSYL-L-METHIONINE-DEPENDENT METHYLTRANSFERASE YKTD-RELATED"/>
    <property type="match status" value="1"/>
</dbReference>
<dbReference type="GO" id="GO:0032259">
    <property type="term" value="P:methylation"/>
    <property type="evidence" value="ECO:0007669"/>
    <property type="project" value="UniProtKB-KW"/>
</dbReference>
<dbReference type="GO" id="GO:0008168">
    <property type="term" value="F:methyltransferase activity"/>
    <property type="evidence" value="ECO:0007669"/>
    <property type="project" value="UniProtKB-KW"/>
</dbReference>
<dbReference type="AlphaFoldDB" id="A0A1M4S0J9"/>
<protein>
    <submittedName>
        <fullName evidence="3">Methyltransferase ppm1/ppm2/tcmp</fullName>
    </submittedName>
</protein>
<dbReference type="Pfam" id="PF04072">
    <property type="entry name" value="LCM"/>
    <property type="match status" value="1"/>
</dbReference>
<organism evidence="3 4">
    <name type="scientific">Actinomyces glycerinitolerans</name>
    <dbReference type="NCBI Taxonomy" id="1892869"/>
    <lineage>
        <taxon>Bacteria</taxon>
        <taxon>Bacillati</taxon>
        <taxon>Actinomycetota</taxon>
        <taxon>Actinomycetes</taxon>
        <taxon>Actinomycetales</taxon>
        <taxon>Actinomycetaceae</taxon>
        <taxon>Actinomyces</taxon>
    </lineage>
</organism>
<keyword evidence="2 3" id="KW-0808">Transferase</keyword>
<dbReference type="SUPFAM" id="SSF53335">
    <property type="entry name" value="S-adenosyl-L-methionine-dependent methyltransferases"/>
    <property type="match status" value="1"/>
</dbReference>
<dbReference type="EMBL" id="FQTT01000011">
    <property type="protein sequence ID" value="SHE25765.1"/>
    <property type="molecule type" value="Genomic_DNA"/>
</dbReference>
<reference evidence="4" key="1">
    <citation type="submission" date="2016-09" db="EMBL/GenBank/DDBJ databases">
        <authorList>
            <person name="Strepis N."/>
        </authorList>
    </citation>
    <scope>NUCLEOTIDE SEQUENCE [LARGE SCALE GENOMIC DNA]</scope>
</reference>
<evidence type="ECO:0000313" key="3">
    <source>
        <dbReference type="EMBL" id="SHE25765.1"/>
    </source>
</evidence>
<name>A0A1M4S0J9_9ACTO</name>